<proteinExistence type="predicted"/>
<sequence length="88" mass="9835">MLCEGRLLSMTFCDLEELDPASLARLSTVLMWLPRASATHARSSTRHASTHSKQLLNRQAYGRRSASGVVHFSLQSLRPRAHPAELHL</sequence>
<feature type="region of interest" description="Disordered" evidence="1">
    <location>
        <begin position="39"/>
        <end position="60"/>
    </location>
</feature>
<evidence type="ECO:0000256" key="1">
    <source>
        <dbReference type="SAM" id="MobiDB-lite"/>
    </source>
</evidence>
<comment type="caution">
    <text evidence="2">The sequence shown here is derived from an EMBL/GenBank/DDBJ whole genome shotgun (WGS) entry which is preliminary data.</text>
</comment>
<reference evidence="2" key="1">
    <citation type="submission" date="2022-08" db="EMBL/GenBank/DDBJ databases">
        <title>Genome sequencing of akame (Lates japonicus).</title>
        <authorList>
            <person name="Hashiguchi Y."/>
            <person name="Takahashi H."/>
        </authorList>
    </citation>
    <scope>NUCLEOTIDE SEQUENCE</scope>
    <source>
        <strain evidence="2">Kochi</strain>
    </source>
</reference>
<gene>
    <name evidence="2" type="ORF">AKAME5_002110100</name>
</gene>
<dbReference type="EMBL" id="BRZM01000271">
    <property type="protein sequence ID" value="GLD69784.1"/>
    <property type="molecule type" value="Genomic_DNA"/>
</dbReference>
<keyword evidence="3" id="KW-1185">Reference proteome</keyword>
<dbReference type="Proteomes" id="UP001279410">
    <property type="component" value="Unassembled WGS sequence"/>
</dbReference>
<accession>A0AAD3NEJ9</accession>
<dbReference type="AlphaFoldDB" id="A0AAD3NEJ9"/>
<protein>
    <submittedName>
        <fullName evidence="2">Uncharacterized protein</fullName>
    </submittedName>
</protein>
<evidence type="ECO:0000313" key="3">
    <source>
        <dbReference type="Proteomes" id="UP001279410"/>
    </source>
</evidence>
<organism evidence="2 3">
    <name type="scientific">Lates japonicus</name>
    <name type="common">Japanese lates</name>
    <dbReference type="NCBI Taxonomy" id="270547"/>
    <lineage>
        <taxon>Eukaryota</taxon>
        <taxon>Metazoa</taxon>
        <taxon>Chordata</taxon>
        <taxon>Craniata</taxon>
        <taxon>Vertebrata</taxon>
        <taxon>Euteleostomi</taxon>
        <taxon>Actinopterygii</taxon>
        <taxon>Neopterygii</taxon>
        <taxon>Teleostei</taxon>
        <taxon>Neoteleostei</taxon>
        <taxon>Acanthomorphata</taxon>
        <taxon>Carangaria</taxon>
        <taxon>Carangaria incertae sedis</taxon>
        <taxon>Centropomidae</taxon>
        <taxon>Lates</taxon>
    </lineage>
</organism>
<evidence type="ECO:0000313" key="2">
    <source>
        <dbReference type="EMBL" id="GLD69784.1"/>
    </source>
</evidence>
<name>A0AAD3NEJ9_LATJO</name>